<reference evidence="9 10" key="1">
    <citation type="submission" date="2017-07" db="EMBL/GenBank/DDBJ databases">
        <title>Mechanisms for carbon and nitrogen cycling indicate functional differentiation within the Candidate Phyla Radiation.</title>
        <authorList>
            <person name="Danczak R.E."/>
            <person name="Johnston M.D."/>
            <person name="Kenah C."/>
            <person name="Slattery M."/>
            <person name="Wrighton K.C."/>
            <person name="Wilkins M.J."/>
        </authorList>
    </citation>
    <scope>NUCLEOTIDE SEQUENCE [LARGE SCALE GENOMIC DNA]</scope>
    <source>
        <strain evidence="9">Licking1014_96</strain>
    </source>
</reference>
<dbReference type="InterPro" id="IPR023168">
    <property type="entry name" value="GatB_Yqey_C_2"/>
</dbReference>
<evidence type="ECO:0000256" key="7">
    <source>
        <dbReference type="ARBA" id="ARBA00047913"/>
    </source>
</evidence>
<evidence type="ECO:0000313" key="9">
    <source>
        <dbReference type="EMBL" id="TSC90877.1"/>
    </source>
</evidence>
<keyword evidence="3" id="KW-0547">Nucleotide-binding</keyword>
<dbReference type="Proteomes" id="UP000318296">
    <property type="component" value="Unassembled WGS sequence"/>
</dbReference>
<keyword evidence="2" id="KW-0436">Ligase</keyword>
<dbReference type="InterPro" id="IPR018027">
    <property type="entry name" value="Asn/Gln_amidotransferase"/>
</dbReference>
<keyword evidence="4" id="KW-0067">ATP-binding</keyword>
<dbReference type="GO" id="GO:0006412">
    <property type="term" value="P:translation"/>
    <property type="evidence" value="ECO:0007669"/>
    <property type="project" value="UniProtKB-KW"/>
</dbReference>
<dbReference type="GO" id="GO:0016740">
    <property type="term" value="F:transferase activity"/>
    <property type="evidence" value="ECO:0007669"/>
    <property type="project" value="UniProtKB-KW"/>
</dbReference>
<evidence type="ECO:0000256" key="3">
    <source>
        <dbReference type="ARBA" id="ARBA00022741"/>
    </source>
</evidence>
<protein>
    <submittedName>
        <fullName evidence="9">Glutamyl-tRNA(Gln) and/or aspartyl-tRNA(Asn) amidotransferase, B subunit</fullName>
    </submittedName>
</protein>
<dbReference type="EMBL" id="VMGH01000053">
    <property type="protein sequence ID" value="TSC90877.1"/>
    <property type="molecule type" value="Genomic_DNA"/>
</dbReference>
<dbReference type="GO" id="GO:0016884">
    <property type="term" value="F:carbon-nitrogen ligase activity, with glutamine as amido-N-donor"/>
    <property type="evidence" value="ECO:0007669"/>
    <property type="project" value="InterPro"/>
</dbReference>
<evidence type="ECO:0000256" key="4">
    <source>
        <dbReference type="ARBA" id="ARBA00022840"/>
    </source>
</evidence>
<evidence type="ECO:0000259" key="8">
    <source>
        <dbReference type="SMART" id="SM00845"/>
    </source>
</evidence>
<keyword evidence="9" id="KW-0808">Transferase</keyword>
<dbReference type="InterPro" id="IPR017959">
    <property type="entry name" value="Asn/Gln-tRNA_amidoTrfase_suB/E"/>
</dbReference>
<organism evidence="9 10">
    <name type="scientific">Candidatus Berkelbacteria bacterium Licking1014_96</name>
    <dbReference type="NCBI Taxonomy" id="2017149"/>
    <lineage>
        <taxon>Bacteria</taxon>
        <taxon>Candidatus Berkelbacteria</taxon>
    </lineage>
</organism>
<evidence type="ECO:0000313" key="10">
    <source>
        <dbReference type="Proteomes" id="UP000318296"/>
    </source>
</evidence>
<feature type="non-terminal residue" evidence="9">
    <location>
        <position position="1"/>
    </location>
</feature>
<feature type="domain" description="Asn/Gln amidotransferase" evidence="8">
    <location>
        <begin position="59"/>
        <end position="195"/>
    </location>
</feature>
<dbReference type="SMART" id="SM00845">
    <property type="entry name" value="GatB_Yqey"/>
    <property type="match status" value="1"/>
</dbReference>
<dbReference type="Gene3D" id="1.10.10.410">
    <property type="match status" value="1"/>
</dbReference>
<evidence type="ECO:0000256" key="6">
    <source>
        <dbReference type="ARBA" id="ARBA00047380"/>
    </source>
</evidence>
<dbReference type="AlphaFoldDB" id="A0A554LDE5"/>
<keyword evidence="5" id="KW-0648">Protein biosynthesis</keyword>
<evidence type="ECO:0000256" key="5">
    <source>
        <dbReference type="ARBA" id="ARBA00022917"/>
    </source>
</evidence>
<dbReference type="PANTHER" id="PTHR11659">
    <property type="entry name" value="GLUTAMYL-TRNA GLN AMIDOTRANSFERASE SUBUNIT B MITOCHONDRIAL AND PROKARYOTIC PET112-RELATED"/>
    <property type="match status" value="1"/>
</dbReference>
<comment type="catalytic activity">
    <reaction evidence="6">
        <text>L-aspartyl-tRNA(Asn) + L-glutamine + ATP + H2O = L-asparaginyl-tRNA(Asn) + L-glutamate + ADP + phosphate + 2 H(+)</text>
        <dbReference type="Rhea" id="RHEA:14513"/>
        <dbReference type="Rhea" id="RHEA-COMP:9674"/>
        <dbReference type="Rhea" id="RHEA-COMP:9677"/>
        <dbReference type="ChEBI" id="CHEBI:15377"/>
        <dbReference type="ChEBI" id="CHEBI:15378"/>
        <dbReference type="ChEBI" id="CHEBI:29985"/>
        <dbReference type="ChEBI" id="CHEBI:30616"/>
        <dbReference type="ChEBI" id="CHEBI:43474"/>
        <dbReference type="ChEBI" id="CHEBI:58359"/>
        <dbReference type="ChEBI" id="CHEBI:78515"/>
        <dbReference type="ChEBI" id="CHEBI:78516"/>
        <dbReference type="ChEBI" id="CHEBI:456216"/>
    </reaction>
</comment>
<accession>A0A554LDE5</accession>
<name>A0A554LDE5_9BACT</name>
<comment type="caution">
    <text evidence="9">The sequence shown here is derived from an EMBL/GenBank/DDBJ whole genome shotgun (WGS) entry which is preliminary data.</text>
</comment>
<gene>
    <name evidence="9" type="ORF">CEN92_356</name>
</gene>
<dbReference type="Gene3D" id="1.10.150.380">
    <property type="entry name" value="GatB domain, N-terminal subdomain"/>
    <property type="match status" value="1"/>
</dbReference>
<comment type="catalytic activity">
    <reaction evidence="7">
        <text>L-glutamyl-tRNA(Gln) + L-glutamine + ATP + H2O = L-glutaminyl-tRNA(Gln) + L-glutamate + ADP + phosphate + H(+)</text>
        <dbReference type="Rhea" id="RHEA:17521"/>
        <dbReference type="Rhea" id="RHEA-COMP:9681"/>
        <dbReference type="Rhea" id="RHEA-COMP:9684"/>
        <dbReference type="ChEBI" id="CHEBI:15377"/>
        <dbReference type="ChEBI" id="CHEBI:15378"/>
        <dbReference type="ChEBI" id="CHEBI:29985"/>
        <dbReference type="ChEBI" id="CHEBI:30616"/>
        <dbReference type="ChEBI" id="CHEBI:43474"/>
        <dbReference type="ChEBI" id="CHEBI:58359"/>
        <dbReference type="ChEBI" id="CHEBI:78520"/>
        <dbReference type="ChEBI" id="CHEBI:78521"/>
        <dbReference type="ChEBI" id="CHEBI:456216"/>
    </reaction>
</comment>
<evidence type="ECO:0000256" key="2">
    <source>
        <dbReference type="ARBA" id="ARBA00022598"/>
    </source>
</evidence>
<dbReference type="InterPro" id="IPR042114">
    <property type="entry name" value="GatB_C_1"/>
</dbReference>
<dbReference type="InterPro" id="IPR003789">
    <property type="entry name" value="Asn/Gln_tRNA_amidoTrase-B-like"/>
</dbReference>
<evidence type="ECO:0000256" key="1">
    <source>
        <dbReference type="ARBA" id="ARBA00011123"/>
    </source>
</evidence>
<dbReference type="SUPFAM" id="SSF89095">
    <property type="entry name" value="GatB/YqeY motif"/>
    <property type="match status" value="2"/>
</dbReference>
<dbReference type="GO" id="GO:0005524">
    <property type="term" value="F:ATP binding"/>
    <property type="evidence" value="ECO:0007669"/>
    <property type="project" value="UniProtKB-KW"/>
</dbReference>
<dbReference type="FunFam" id="1.10.10.410:FF:000001">
    <property type="entry name" value="Aspartyl/glutamyl-tRNA(Asn/Gln) amidotransferase subunit B"/>
    <property type="match status" value="1"/>
</dbReference>
<dbReference type="Pfam" id="PF02637">
    <property type="entry name" value="GatB_Yqey"/>
    <property type="match status" value="1"/>
</dbReference>
<sequence length="196" mass="21949">ASDYRYFPEPDIPPIKTTNLIKIKKEIPELPEERRKRYLDLGLGAKAIETIVAKKSFSDYFDEAVRAGGEAHKIYDLMINEKCGTKIKSEKLVESIKLVMSGEVSNKILKEILPRMIKSGESAKKIIKDQGLSQISDEDKLKVIISKIIRANPQAVESYRGGKAETLGFLVGQVMKETRGQANPALTNKLLTEMLK</sequence>
<comment type="subunit">
    <text evidence="1">Heterotrimer of A, B and C subunits.</text>
</comment>
<proteinExistence type="predicted"/>